<feature type="signal peptide" evidence="1">
    <location>
        <begin position="1"/>
        <end position="21"/>
    </location>
</feature>
<dbReference type="EMBL" id="SEWG01000001">
    <property type="protein sequence ID" value="RYU91924.1"/>
    <property type="molecule type" value="Genomic_DNA"/>
</dbReference>
<dbReference type="Proteomes" id="UP000293331">
    <property type="component" value="Unassembled WGS sequence"/>
</dbReference>
<dbReference type="InterPro" id="IPR025665">
    <property type="entry name" value="Beta-barrel_OMP_2"/>
</dbReference>
<feature type="chain" id="PRO_5020667347" evidence="1">
    <location>
        <begin position="22"/>
        <end position="230"/>
    </location>
</feature>
<keyword evidence="1" id="KW-0732">Signal</keyword>
<reference evidence="3 4" key="1">
    <citation type="submission" date="2019-02" db="EMBL/GenBank/DDBJ databases">
        <title>Bacterial novel species Mucilaginibacter sp. 17JY9-4 isolated from soil.</title>
        <authorList>
            <person name="Jung H.-Y."/>
        </authorList>
    </citation>
    <scope>NUCLEOTIDE SEQUENCE [LARGE SCALE GENOMIC DNA]</scope>
    <source>
        <strain evidence="3 4">17JY9-4</strain>
    </source>
</reference>
<organism evidence="3 4">
    <name type="scientific">Mucilaginibacter terrigena</name>
    <dbReference type="NCBI Taxonomy" id="2492395"/>
    <lineage>
        <taxon>Bacteria</taxon>
        <taxon>Pseudomonadati</taxon>
        <taxon>Bacteroidota</taxon>
        <taxon>Sphingobacteriia</taxon>
        <taxon>Sphingobacteriales</taxon>
        <taxon>Sphingobacteriaceae</taxon>
        <taxon>Mucilaginibacter</taxon>
    </lineage>
</organism>
<protein>
    <submittedName>
        <fullName evidence="3">PorT family protein</fullName>
    </submittedName>
</protein>
<feature type="domain" description="Outer membrane protein beta-barrel" evidence="2">
    <location>
        <begin position="49"/>
        <end position="201"/>
    </location>
</feature>
<evidence type="ECO:0000259" key="2">
    <source>
        <dbReference type="Pfam" id="PF13568"/>
    </source>
</evidence>
<proteinExistence type="predicted"/>
<accession>A0A4Q5LR55</accession>
<evidence type="ECO:0000256" key="1">
    <source>
        <dbReference type="SAM" id="SignalP"/>
    </source>
</evidence>
<evidence type="ECO:0000313" key="3">
    <source>
        <dbReference type="EMBL" id="RYU91924.1"/>
    </source>
</evidence>
<comment type="caution">
    <text evidence="3">The sequence shown here is derived from an EMBL/GenBank/DDBJ whole genome shotgun (WGS) entry which is preliminary data.</text>
</comment>
<dbReference type="OrthoDB" id="1150878at2"/>
<dbReference type="Pfam" id="PF13568">
    <property type="entry name" value="OMP_b-brl_2"/>
    <property type="match status" value="1"/>
</dbReference>
<dbReference type="RefSeq" id="WP_129874654.1">
    <property type="nucleotide sequence ID" value="NZ_SEWG01000001.1"/>
</dbReference>
<evidence type="ECO:0000313" key="4">
    <source>
        <dbReference type="Proteomes" id="UP000293331"/>
    </source>
</evidence>
<keyword evidence="4" id="KW-1185">Reference proteome</keyword>
<gene>
    <name evidence="3" type="ORF">EWM62_00335</name>
</gene>
<name>A0A4Q5LR55_9SPHI</name>
<dbReference type="AlphaFoldDB" id="A0A4Q5LR55"/>
<sequence length="230" mass="25194">MKKLFVTLVSGLLFLNAQAFAQSTDTTIVQKIKEVKPVKTYFDIVINIVSNNLNYGNQNDAVSNYKKSANGLQAGISFQAGITPSFSLVSEFYYIRKGGNLKNGNPLTGAESAIRLNALELPLLARYNLGKFHINAGPSIAYNFSGTTEMNGQSSGLVFNSSANGFNRFDAGVQFGGGVEFPVKQRRIELDIRYGYGLTDIAATNQLYNRAIMISVHFSKAWKKNPLAKK</sequence>